<evidence type="ECO:0000313" key="3">
    <source>
        <dbReference type="Proteomes" id="UP000292702"/>
    </source>
</evidence>
<comment type="caution">
    <text evidence="2">The sequence shown here is derived from an EMBL/GenBank/DDBJ whole genome shotgun (WGS) entry which is preliminary data.</text>
</comment>
<name>A0A4V2MVJ4_9APHY</name>
<gene>
    <name evidence="2" type="ORF">EIP91_006368</name>
</gene>
<dbReference type="AlphaFoldDB" id="A0A4V2MVJ4"/>
<dbReference type="Proteomes" id="UP000292702">
    <property type="component" value="Unassembled WGS sequence"/>
</dbReference>
<protein>
    <submittedName>
        <fullName evidence="2">Uncharacterized protein</fullName>
    </submittedName>
</protein>
<evidence type="ECO:0000313" key="2">
    <source>
        <dbReference type="EMBL" id="TCD62827.1"/>
    </source>
</evidence>
<feature type="region of interest" description="Disordered" evidence="1">
    <location>
        <begin position="39"/>
        <end position="59"/>
    </location>
</feature>
<accession>A0A4V2MVJ4</accession>
<reference evidence="2 3" key="1">
    <citation type="submission" date="2018-11" db="EMBL/GenBank/DDBJ databases">
        <title>Genome assembly of Steccherinum ochraceum LE-BIN_3174, the white-rot fungus of the Steccherinaceae family (The Residual Polyporoid clade, Polyporales, Basidiomycota).</title>
        <authorList>
            <person name="Fedorova T.V."/>
            <person name="Glazunova O.A."/>
            <person name="Landesman E.O."/>
            <person name="Moiseenko K.V."/>
            <person name="Psurtseva N.V."/>
            <person name="Savinova O.S."/>
            <person name="Shakhova N.V."/>
            <person name="Tyazhelova T.V."/>
            <person name="Vasina D.V."/>
        </authorList>
    </citation>
    <scope>NUCLEOTIDE SEQUENCE [LARGE SCALE GENOMIC DNA]</scope>
    <source>
        <strain evidence="2 3">LE-BIN_3174</strain>
    </source>
</reference>
<evidence type="ECO:0000256" key="1">
    <source>
        <dbReference type="SAM" id="MobiDB-lite"/>
    </source>
</evidence>
<dbReference type="EMBL" id="RWJN01000342">
    <property type="protein sequence ID" value="TCD62827.1"/>
    <property type="molecule type" value="Genomic_DNA"/>
</dbReference>
<organism evidence="2 3">
    <name type="scientific">Steccherinum ochraceum</name>
    <dbReference type="NCBI Taxonomy" id="92696"/>
    <lineage>
        <taxon>Eukaryota</taxon>
        <taxon>Fungi</taxon>
        <taxon>Dikarya</taxon>
        <taxon>Basidiomycota</taxon>
        <taxon>Agaricomycotina</taxon>
        <taxon>Agaricomycetes</taxon>
        <taxon>Polyporales</taxon>
        <taxon>Steccherinaceae</taxon>
        <taxon>Steccherinum</taxon>
    </lineage>
</organism>
<sequence length="121" mass="13508">MPFALRRSNAIRYRVRPTLSRRSRFTLPAAYNAQVRVPFEDPYTPHSSGTSSDNSAVRRNPIIPAIHDAIEKHLALLRPDLFDRSGEAEVEDEVATPDPPAAAAPPSEPDWSKVPPAFKFF</sequence>
<feature type="compositionally biased region" description="Polar residues" evidence="1">
    <location>
        <begin position="45"/>
        <end position="57"/>
    </location>
</feature>
<feature type="compositionally biased region" description="Pro residues" evidence="1">
    <location>
        <begin position="97"/>
        <end position="108"/>
    </location>
</feature>
<proteinExistence type="predicted"/>
<feature type="region of interest" description="Disordered" evidence="1">
    <location>
        <begin position="87"/>
        <end position="114"/>
    </location>
</feature>
<keyword evidence="3" id="KW-1185">Reference proteome</keyword>